<dbReference type="VEuPathDB" id="FungiDB:SDRG_03955"/>
<dbReference type="GeneID" id="19944682"/>
<proteinExistence type="predicted"/>
<feature type="region of interest" description="Disordered" evidence="1">
    <location>
        <begin position="14"/>
        <end position="41"/>
    </location>
</feature>
<reference evidence="2 3" key="1">
    <citation type="submission" date="2012-04" db="EMBL/GenBank/DDBJ databases">
        <title>The Genome Sequence of Saprolegnia declina VS20.</title>
        <authorList>
            <consortium name="The Broad Institute Genome Sequencing Platform"/>
            <person name="Russ C."/>
            <person name="Nusbaum C."/>
            <person name="Tyler B."/>
            <person name="van West P."/>
            <person name="Dieguez-Uribeondo J."/>
            <person name="de Bruijn I."/>
            <person name="Tripathy S."/>
            <person name="Jiang R."/>
            <person name="Young S.K."/>
            <person name="Zeng Q."/>
            <person name="Gargeya S."/>
            <person name="Fitzgerald M."/>
            <person name="Haas B."/>
            <person name="Abouelleil A."/>
            <person name="Alvarado L."/>
            <person name="Arachchi H.M."/>
            <person name="Berlin A."/>
            <person name="Chapman S.B."/>
            <person name="Goldberg J."/>
            <person name="Griggs A."/>
            <person name="Gujja S."/>
            <person name="Hansen M."/>
            <person name="Howarth C."/>
            <person name="Imamovic A."/>
            <person name="Larimer J."/>
            <person name="McCowen C."/>
            <person name="Montmayeur A."/>
            <person name="Murphy C."/>
            <person name="Neiman D."/>
            <person name="Pearson M."/>
            <person name="Priest M."/>
            <person name="Roberts A."/>
            <person name="Saif S."/>
            <person name="Shea T."/>
            <person name="Sisk P."/>
            <person name="Sykes S."/>
            <person name="Wortman J."/>
            <person name="Nusbaum C."/>
            <person name="Birren B."/>
        </authorList>
    </citation>
    <scope>NUCLEOTIDE SEQUENCE [LARGE SCALE GENOMIC DNA]</scope>
    <source>
        <strain evidence="2 3">VS20</strain>
    </source>
</reference>
<evidence type="ECO:0000313" key="3">
    <source>
        <dbReference type="Proteomes" id="UP000030762"/>
    </source>
</evidence>
<dbReference type="RefSeq" id="XP_008607826.1">
    <property type="nucleotide sequence ID" value="XM_008609604.1"/>
</dbReference>
<gene>
    <name evidence="2" type="ORF">SDRG_03955</name>
</gene>
<dbReference type="Proteomes" id="UP000030762">
    <property type="component" value="Unassembled WGS sequence"/>
</dbReference>
<dbReference type="InParanoid" id="T0S8P6"/>
<organism evidence="2 3">
    <name type="scientific">Saprolegnia diclina (strain VS20)</name>
    <dbReference type="NCBI Taxonomy" id="1156394"/>
    <lineage>
        <taxon>Eukaryota</taxon>
        <taxon>Sar</taxon>
        <taxon>Stramenopiles</taxon>
        <taxon>Oomycota</taxon>
        <taxon>Saprolegniomycetes</taxon>
        <taxon>Saprolegniales</taxon>
        <taxon>Saprolegniaceae</taxon>
        <taxon>Saprolegnia</taxon>
    </lineage>
</organism>
<evidence type="ECO:0000256" key="1">
    <source>
        <dbReference type="SAM" id="MobiDB-lite"/>
    </source>
</evidence>
<name>T0S8P6_SAPDV</name>
<protein>
    <submittedName>
        <fullName evidence="2">Uncharacterized protein</fullName>
    </submittedName>
</protein>
<sequence>MKWKRDVEKLLEASAAVPSNPPTTPQRISGRFMATPSPRRIGGRFMESPSARGLSPLPTRSPILIDHIPLPSPASSPVQKKKKAGAQKACPLIASGRFYRTG</sequence>
<evidence type="ECO:0000313" key="2">
    <source>
        <dbReference type="EMBL" id="EQC39002.1"/>
    </source>
</evidence>
<accession>T0S8P6</accession>
<keyword evidence="3" id="KW-1185">Reference proteome</keyword>
<dbReference type="EMBL" id="JH767140">
    <property type="protein sequence ID" value="EQC39002.1"/>
    <property type="molecule type" value="Genomic_DNA"/>
</dbReference>
<dbReference type="AlphaFoldDB" id="T0S8P6"/>